<comment type="caution">
    <text evidence="1">The sequence shown here is derived from an EMBL/GenBank/DDBJ whole genome shotgun (WGS) entry which is preliminary data.</text>
</comment>
<accession>A0ACC0ID24</accession>
<name>A0ACC0ID24_9ERIC</name>
<keyword evidence="1" id="KW-0436">Ligase</keyword>
<dbReference type="EMBL" id="CM045763">
    <property type="protein sequence ID" value="KAI8022755.1"/>
    <property type="molecule type" value="Genomic_DNA"/>
</dbReference>
<proteinExistence type="predicted"/>
<sequence>MHPSDEPITGSNCDLSSPLSTSVFSEMRIPGTLTEPKTPSSSFSSKPTESSSLSLDNMAIVTPCFLSGSSTYSSSSSSFMVISKVSSSRGPGALQGRGQVGGALAPGQGGAWHTGCSGGSVVLLDRQFIGHGIFEKRAPALLDNLAQAFLMAPYFVFLELGINAATDDTTVQDPRDELVLRLSYLFSNESSFAERGSTQWFSSNFCPCVYDTKFSSLCKSINPKVESNPLLIMSLMLKAASRLSGFVSASKEQLSMKRENPYPPKIVQSVVDQQSSLLDSILIKVVQISYLVEKTVEPLTLNVASNGYYLDIIAQELGLTDASKVLVSSFWNFDALFQPQQHPARDSHDTFFLQVPPMTKFLPEDYVERVKRVHEFGGYVSRGYEYDWKREEANKNLLRTHTTAVSSRMLYQLAQFLWPWVWRQETSTT</sequence>
<reference evidence="1 2" key="1">
    <citation type="journal article" date="2022" name="Plant J.">
        <title>Chromosome-level genome of Camellia lanceoleosa provides a valuable resource for understanding genome evolution and self-incompatibility.</title>
        <authorList>
            <person name="Gong W."/>
            <person name="Xiao S."/>
            <person name="Wang L."/>
            <person name="Liao Z."/>
            <person name="Chang Y."/>
            <person name="Mo W."/>
            <person name="Hu G."/>
            <person name="Li W."/>
            <person name="Zhao G."/>
            <person name="Zhu H."/>
            <person name="Hu X."/>
            <person name="Ji K."/>
            <person name="Xiang X."/>
            <person name="Song Q."/>
            <person name="Yuan D."/>
            <person name="Jin S."/>
            <person name="Zhang L."/>
        </authorList>
    </citation>
    <scope>NUCLEOTIDE SEQUENCE [LARGE SCALE GENOMIC DNA]</scope>
    <source>
        <strain evidence="1">SQ_2022a</strain>
    </source>
</reference>
<dbReference type="Proteomes" id="UP001060215">
    <property type="component" value="Chromosome 6"/>
</dbReference>
<evidence type="ECO:0000313" key="2">
    <source>
        <dbReference type="Proteomes" id="UP001060215"/>
    </source>
</evidence>
<gene>
    <name evidence="1" type="ORF">LOK49_LG03G03869</name>
</gene>
<evidence type="ECO:0000313" key="1">
    <source>
        <dbReference type="EMBL" id="KAI8022755.1"/>
    </source>
</evidence>
<keyword evidence="2" id="KW-1185">Reference proteome</keyword>
<organism evidence="1 2">
    <name type="scientific">Camellia lanceoleosa</name>
    <dbReference type="NCBI Taxonomy" id="1840588"/>
    <lineage>
        <taxon>Eukaryota</taxon>
        <taxon>Viridiplantae</taxon>
        <taxon>Streptophyta</taxon>
        <taxon>Embryophyta</taxon>
        <taxon>Tracheophyta</taxon>
        <taxon>Spermatophyta</taxon>
        <taxon>Magnoliopsida</taxon>
        <taxon>eudicotyledons</taxon>
        <taxon>Gunneridae</taxon>
        <taxon>Pentapetalae</taxon>
        <taxon>asterids</taxon>
        <taxon>Ericales</taxon>
        <taxon>Theaceae</taxon>
        <taxon>Camellia</taxon>
    </lineage>
</organism>
<protein>
    <submittedName>
        <fullName evidence="1">Phenylalanine--tRNA ligase alpha subunit, cytoplasmic</fullName>
    </submittedName>
</protein>